<dbReference type="PANTHER" id="PTHR43280">
    <property type="entry name" value="ARAC-FAMILY TRANSCRIPTIONAL REGULATOR"/>
    <property type="match status" value="1"/>
</dbReference>
<dbReference type="Proteomes" id="UP001301442">
    <property type="component" value="Chromosome"/>
</dbReference>
<organism evidence="5 6">
    <name type="scientific">Thalassotalea fonticola</name>
    <dbReference type="NCBI Taxonomy" id="3065649"/>
    <lineage>
        <taxon>Bacteria</taxon>
        <taxon>Pseudomonadati</taxon>
        <taxon>Pseudomonadota</taxon>
        <taxon>Gammaproteobacteria</taxon>
        <taxon>Alteromonadales</taxon>
        <taxon>Colwelliaceae</taxon>
        <taxon>Thalassotalea</taxon>
    </lineage>
</organism>
<sequence>MIKPTVWIEAGVVIIYGSSLDAAPHSHQAIQVTWLQKNSLCKFNGKNIAELIIIDSKVEHQLHMSAGWILLIEPKSDLGRELSKLLAGQSFKTFSSTFSMTYKPLTRADDVGKFLTPLFKELNMTNQSLSASKSTVVDTRIQQLLSDLDQCLHGDCIKPSSWRAAEVAQQLALSESRFLHLFSEELGIAWRPYLLWRRIMCAIQALLNNVSATDAAHLAGFSDSAHLSRTFKNTFGMTIRQAHALFSKD</sequence>
<dbReference type="Pfam" id="PF12833">
    <property type="entry name" value="HTH_18"/>
    <property type="match status" value="1"/>
</dbReference>
<proteinExistence type="predicted"/>
<keyword evidence="6" id="KW-1185">Reference proteome</keyword>
<evidence type="ECO:0000256" key="1">
    <source>
        <dbReference type="ARBA" id="ARBA00023015"/>
    </source>
</evidence>
<feature type="domain" description="HTH araC/xylS-type" evidence="4">
    <location>
        <begin position="142"/>
        <end position="245"/>
    </location>
</feature>
<accession>A0ABZ0GK40</accession>
<dbReference type="SMART" id="SM00342">
    <property type="entry name" value="HTH_ARAC"/>
    <property type="match status" value="1"/>
</dbReference>
<evidence type="ECO:0000256" key="3">
    <source>
        <dbReference type="ARBA" id="ARBA00023163"/>
    </source>
</evidence>
<evidence type="ECO:0000259" key="4">
    <source>
        <dbReference type="PROSITE" id="PS01124"/>
    </source>
</evidence>
<keyword evidence="1" id="KW-0805">Transcription regulation</keyword>
<dbReference type="PANTHER" id="PTHR43280:SF2">
    <property type="entry name" value="HTH-TYPE TRANSCRIPTIONAL REGULATOR EXSA"/>
    <property type="match status" value="1"/>
</dbReference>
<evidence type="ECO:0000313" key="5">
    <source>
        <dbReference type="EMBL" id="WOH36135.1"/>
    </source>
</evidence>
<gene>
    <name evidence="5" type="ORF">RI844_12225</name>
</gene>
<reference evidence="5 6" key="1">
    <citation type="submission" date="2023-09" db="EMBL/GenBank/DDBJ databases">
        <authorList>
            <person name="Qi X."/>
        </authorList>
    </citation>
    <scope>NUCLEOTIDE SEQUENCE [LARGE SCALE GENOMIC DNA]</scope>
    <source>
        <strain evidence="5 6">S1-1</strain>
    </source>
</reference>
<dbReference type="InterPro" id="IPR018060">
    <property type="entry name" value="HTH_AraC"/>
</dbReference>
<evidence type="ECO:0000313" key="6">
    <source>
        <dbReference type="Proteomes" id="UP001301442"/>
    </source>
</evidence>
<evidence type="ECO:0000256" key="2">
    <source>
        <dbReference type="ARBA" id="ARBA00023125"/>
    </source>
</evidence>
<keyword evidence="3" id="KW-0804">Transcription</keyword>
<dbReference type="InterPro" id="IPR009057">
    <property type="entry name" value="Homeodomain-like_sf"/>
</dbReference>
<name>A0ABZ0GK40_9GAMM</name>
<dbReference type="SUPFAM" id="SSF46689">
    <property type="entry name" value="Homeodomain-like"/>
    <property type="match status" value="1"/>
</dbReference>
<dbReference type="Gene3D" id="1.10.10.60">
    <property type="entry name" value="Homeodomain-like"/>
    <property type="match status" value="1"/>
</dbReference>
<dbReference type="RefSeq" id="WP_348394949.1">
    <property type="nucleotide sequence ID" value="NZ_CP136600.1"/>
</dbReference>
<protein>
    <submittedName>
        <fullName evidence="5">Helix-turn-helix transcriptional regulator</fullName>
    </submittedName>
</protein>
<keyword evidence="2" id="KW-0238">DNA-binding</keyword>
<dbReference type="PROSITE" id="PS01124">
    <property type="entry name" value="HTH_ARAC_FAMILY_2"/>
    <property type="match status" value="1"/>
</dbReference>
<dbReference type="EMBL" id="CP136600">
    <property type="protein sequence ID" value="WOH36135.1"/>
    <property type="molecule type" value="Genomic_DNA"/>
</dbReference>